<evidence type="ECO:0000256" key="1">
    <source>
        <dbReference type="ARBA" id="ARBA00001946"/>
    </source>
</evidence>
<dbReference type="InterPro" id="IPR023214">
    <property type="entry name" value="HAD_sf"/>
</dbReference>
<dbReference type="GO" id="GO:0018784">
    <property type="term" value="F:(S)-2-haloacid dehalogenase activity"/>
    <property type="evidence" value="ECO:0007669"/>
    <property type="project" value="UniProtKB-EC"/>
</dbReference>
<dbReference type="InterPro" id="IPR051400">
    <property type="entry name" value="HAD-like_hydrolase"/>
</dbReference>
<keyword evidence="4" id="KW-0460">Magnesium</keyword>
<reference evidence="6" key="1">
    <citation type="book" date="2010" name="EXTREMOPHILES" publisher="0:0-0">
        <title>Complete genome sequences of ten hyperthermophilic archaea reveal their metabolic capabilities and possible ecological roles.</title>
        <editorList>
            <person name="?"/>
        </editorList>
        <authorList>
            <person name="Ravin N.V."/>
            <person name="Mardanov A.V."/>
            <person name="Bonch-Osmolovskaya E.A."/>
            <person name="Skryabin K.G."/>
        </authorList>
    </citation>
    <scope>NUCLEOTIDE SEQUENCE [LARGE SCALE GENOMIC DNA]</scope>
    <source>
        <strain evidence="6">1505</strain>
    </source>
</reference>
<dbReference type="NCBIfam" id="TIGR01549">
    <property type="entry name" value="HAD-SF-IA-v1"/>
    <property type="match status" value="1"/>
</dbReference>
<dbReference type="SFLD" id="SFLDG01129">
    <property type="entry name" value="C1.5:_HAD__Beta-PGM__Phosphata"/>
    <property type="match status" value="1"/>
</dbReference>
<organism evidence="5 6">
    <name type="scientific">Thermofilum adornatum 1505</name>
    <dbReference type="NCBI Taxonomy" id="697581"/>
    <lineage>
        <taxon>Archaea</taxon>
        <taxon>Thermoproteota</taxon>
        <taxon>Thermoprotei</taxon>
        <taxon>Thermofilales</taxon>
        <taxon>Thermofilaceae</taxon>
        <taxon>Thermofilum</taxon>
    </lineage>
</organism>
<name>A0A3G1A849_9CREN</name>
<comment type="cofactor">
    <cofactor evidence="1">
        <name>Mg(2+)</name>
        <dbReference type="ChEBI" id="CHEBI:18420"/>
    </cofactor>
</comment>
<dbReference type="STRING" id="697581.TCARB_1279"/>
<gene>
    <name evidence="5" type="ORF">TCARB_1279</name>
</gene>
<dbReference type="Pfam" id="PF13419">
    <property type="entry name" value="HAD_2"/>
    <property type="match status" value="1"/>
</dbReference>
<accession>A0A3G1A849</accession>
<dbReference type="InterPro" id="IPR036412">
    <property type="entry name" value="HAD-like_sf"/>
</dbReference>
<dbReference type="InterPro" id="IPR041492">
    <property type="entry name" value="HAD_2"/>
</dbReference>
<dbReference type="GO" id="GO:0050124">
    <property type="term" value="F:N-acylneuraminate-9-phosphatase activity"/>
    <property type="evidence" value="ECO:0007669"/>
    <property type="project" value="TreeGrafter"/>
</dbReference>
<evidence type="ECO:0000313" key="5">
    <source>
        <dbReference type="EMBL" id="AJB42325.1"/>
    </source>
</evidence>
<dbReference type="EMBL" id="CP007493">
    <property type="protein sequence ID" value="AJB42325.1"/>
    <property type="molecule type" value="Genomic_DNA"/>
</dbReference>
<dbReference type="KEGG" id="tcb:TCARB_1279"/>
<sequence length="236" mass="26491">MKDIPAVFFDMGSTLVFDRGFANFLSKNLSETLEENTGRKFSSQEILDAWSKSNIHGEEIETWDLTRSMFLIRYLGLTPTPQLVELAYKAVLKSYVEGFELDSDALETLARVKEMGFKLGIITNVGSYEIVKDRLAEVGLIRYVDVLVASQAVIWKKPHRKIFEWSCFLANVSPAEAIHVGDDPKADIEGAKNAGLRAIQVLKKAAAKSPIADAWVYSVKEVPRVLEEWLSTGYIR</sequence>
<comment type="similarity">
    <text evidence="2">Belongs to the HAD-like hydrolase superfamily.</text>
</comment>
<dbReference type="SFLD" id="SFLDS00003">
    <property type="entry name" value="Haloacid_Dehalogenase"/>
    <property type="match status" value="1"/>
</dbReference>
<proteinExistence type="inferred from homology"/>
<dbReference type="SUPFAM" id="SSF56784">
    <property type="entry name" value="HAD-like"/>
    <property type="match status" value="1"/>
</dbReference>
<dbReference type="AlphaFoldDB" id="A0A3G1A849"/>
<keyword evidence="3 5" id="KW-0378">Hydrolase</keyword>
<evidence type="ECO:0000256" key="3">
    <source>
        <dbReference type="ARBA" id="ARBA00022801"/>
    </source>
</evidence>
<evidence type="ECO:0000256" key="4">
    <source>
        <dbReference type="ARBA" id="ARBA00022842"/>
    </source>
</evidence>
<protein>
    <submittedName>
        <fullName evidence="5">2-haloalkanoic acid dehalogenase</fullName>
        <ecNumber evidence="5">3.8.1.2</ecNumber>
    </submittedName>
</protein>
<evidence type="ECO:0000256" key="2">
    <source>
        <dbReference type="ARBA" id="ARBA00007958"/>
    </source>
</evidence>
<dbReference type="PANTHER" id="PTHR46470">
    <property type="entry name" value="N-ACYLNEURAMINATE-9-PHOSPHATASE"/>
    <property type="match status" value="1"/>
</dbReference>
<dbReference type="PANTHER" id="PTHR46470:SF3">
    <property type="entry name" value="N-ACYLNEURAMINATE-9-PHOSPHATASE"/>
    <property type="match status" value="1"/>
</dbReference>
<dbReference type="Gene3D" id="3.40.50.1000">
    <property type="entry name" value="HAD superfamily/HAD-like"/>
    <property type="match status" value="1"/>
</dbReference>
<dbReference type="Gene3D" id="1.20.120.710">
    <property type="entry name" value="Haloacid dehalogenase hydrolase-like domain"/>
    <property type="match status" value="1"/>
</dbReference>
<dbReference type="EC" id="3.8.1.2" evidence="5"/>
<dbReference type="Proteomes" id="UP000266720">
    <property type="component" value="Chromosome"/>
</dbReference>
<evidence type="ECO:0000313" key="6">
    <source>
        <dbReference type="Proteomes" id="UP000266720"/>
    </source>
</evidence>
<dbReference type="InterPro" id="IPR006439">
    <property type="entry name" value="HAD-SF_hydro_IA"/>
</dbReference>
<dbReference type="GO" id="GO:0046380">
    <property type="term" value="P:N-acetylneuraminate biosynthetic process"/>
    <property type="evidence" value="ECO:0007669"/>
    <property type="project" value="TreeGrafter"/>
</dbReference>
<dbReference type="PRINTS" id="PR00413">
    <property type="entry name" value="HADHALOGNASE"/>
</dbReference>